<dbReference type="AlphaFoldDB" id="A0A5D4GS52"/>
<proteinExistence type="predicted"/>
<organism evidence="1 2">
    <name type="scientific">Neoaquamicrobium microcysteis</name>
    <dbReference type="NCBI Taxonomy" id="2682781"/>
    <lineage>
        <taxon>Bacteria</taxon>
        <taxon>Pseudomonadati</taxon>
        <taxon>Pseudomonadota</taxon>
        <taxon>Alphaproteobacteria</taxon>
        <taxon>Hyphomicrobiales</taxon>
        <taxon>Phyllobacteriaceae</taxon>
        <taxon>Neoaquamicrobium</taxon>
    </lineage>
</organism>
<dbReference type="EMBL" id="VSZS01000065">
    <property type="protein sequence ID" value="TYR30934.1"/>
    <property type="molecule type" value="Genomic_DNA"/>
</dbReference>
<dbReference type="PANTHER" id="PTHR40266">
    <property type="entry name" value="TOXIN HIGB-1"/>
    <property type="match status" value="1"/>
</dbReference>
<dbReference type="InterPro" id="IPR035093">
    <property type="entry name" value="RelE/ParE_toxin_dom_sf"/>
</dbReference>
<name>A0A5D4GS52_9HYPH</name>
<comment type="caution">
    <text evidence="1">The sequence shown here is derived from an EMBL/GenBank/DDBJ whole genome shotgun (WGS) entry which is preliminary data.</text>
</comment>
<dbReference type="OrthoDB" id="9801102at2"/>
<protein>
    <submittedName>
        <fullName evidence="1">Plasmid maintenance system killer</fullName>
    </submittedName>
</protein>
<reference evidence="1 2" key="1">
    <citation type="submission" date="2019-08" db="EMBL/GenBank/DDBJ databases">
        <authorList>
            <person name="Seo Y.L."/>
        </authorList>
    </citation>
    <scope>NUCLEOTIDE SEQUENCE [LARGE SCALE GENOMIC DNA]</scope>
    <source>
        <strain evidence="1 2">MaA-C15</strain>
    </source>
</reference>
<sequence length="93" mass="10265">MIQSAKGKLAAQAVNGDFGKGFPSDLVKRARAMFSALQAAAVLEDLRFPPGNHLEELSGDRKGQHSIRINAQWRICFLWTDNGPADVEIVDYH</sequence>
<dbReference type="Pfam" id="PF05015">
    <property type="entry name" value="HigB-like_toxin"/>
    <property type="match status" value="1"/>
</dbReference>
<reference evidence="1 2" key="2">
    <citation type="submission" date="2019-09" db="EMBL/GenBank/DDBJ databases">
        <title>Mesorhizobium sp. MaA-C15 isolated from Microcystis aeruginosa.</title>
        <authorList>
            <person name="Jeong S.E."/>
            <person name="Jin H.M."/>
            <person name="Jeon C.O."/>
        </authorList>
    </citation>
    <scope>NUCLEOTIDE SEQUENCE [LARGE SCALE GENOMIC DNA]</scope>
    <source>
        <strain evidence="1 2">MaA-C15</strain>
    </source>
</reference>
<keyword evidence="2" id="KW-1185">Reference proteome</keyword>
<dbReference type="Proteomes" id="UP000323258">
    <property type="component" value="Unassembled WGS sequence"/>
</dbReference>
<dbReference type="Gene3D" id="3.30.2310.20">
    <property type="entry name" value="RelE-like"/>
    <property type="match status" value="1"/>
</dbReference>
<accession>A0A5D4GS52</accession>
<dbReference type="SUPFAM" id="SSF143011">
    <property type="entry name" value="RelE-like"/>
    <property type="match status" value="1"/>
</dbReference>
<evidence type="ECO:0000313" key="2">
    <source>
        <dbReference type="Proteomes" id="UP000323258"/>
    </source>
</evidence>
<gene>
    <name evidence="1" type="ORF">FY036_15930</name>
</gene>
<evidence type="ECO:0000313" key="1">
    <source>
        <dbReference type="EMBL" id="TYR30934.1"/>
    </source>
</evidence>
<dbReference type="PANTHER" id="PTHR40266:SF2">
    <property type="entry name" value="TOXIN HIGB-1"/>
    <property type="match status" value="1"/>
</dbReference>
<dbReference type="RefSeq" id="WP_148915735.1">
    <property type="nucleotide sequence ID" value="NZ_VSZS01000065.1"/>
</dbReference>
<dbReference type="InterPro" id="IPR007711">
    <property type="entry name" value="HigB-1"/>
</dbReference>